<dbReference type="Pfam" id="PF00196">
    <property type="entry name" value="GerE"/>
    <property type="match status" value="1"/>
</dbReference>
<dbReference type="GO" id="GO:0003677">
    <property type="term" value="F:DNA binding"/>
    <property type="evidence" value="ECO:0007669"/>
    <property type="project" value="UniProtKB-KW"/>
</dbReference>
<evidence type="ECO:0000256" key="3">
    <source>
        <dbReference type="ARBA" id="ARBA00023015"/>
    </source>
</evidence>
<keyword evidence="4" id="KW-0238">DNA-binding</keyword>
<proteinExistence type="predicted"/>
<dbReference type="GO" id="GO:0006355">
    <property type="term" value="P:regulation of DNA-templated transcription"/>
    <property type="evidence" value="ECO:0007669"/>
    <property type="project" value="InterPro"/>
</dbReference>
<dbReference type="Pfam" id="PF00072">
    <property type="entry name" value="Response_reg"/>
    <property type="match status" value="1"/>
</dbReference>
<evidence type="ECO:0000256" key="2">
    <source>
        <dbReference type="ARBA" id="ARBA00022553"/>
    </source>
</evidence>
<evidence type="ECO:0000259" key="8">
    <source>
        <dbReference type="PROSITE" id="PS50043"/>
    </source>
</evidence>
<organism evidence="10">
    <name type="scientific">Desulfitobacterium hafniense</name>
    <name type="common">Desulfitobacterium frappieri</name>
    <dbReference type="NCBI Taxonomy" id="49338"/>
    <lineage>
        <taxon>Bacteria</taxon>
        <taxon>Bacillati</taxon>
        <taxon>Bacillota</taxon>
        <taxon>Clostridia</taxon>
        <taxon>Eubacteriales</taxon>
        <taxon>Desulfitobacteriaceae</taxon>
        <taxon>Desulfitobacterium</taxon>
    </lineage>
</organism>
<accession>A0A098B7K7</accession>
<dbReference type="EMBL" id="LK996017">
    <property type="protein sequence ID" value="CDX04352.1"/>
    <property type="molecule type" value="Genomic_DNA"/>
</dbReference>
<dbReference type="CDD" id="cd17535">
    <property type="entry name" value="REC_NarL-like"/>
    <property type="match status" value="1"/>
</dbReference>
<dbReference type="InterPro" id="IPR016032">
    <property type="entry name" value="Sig_transdc_resp-reg_C-effctor"/>
</dbReference>
<name>A0A098B7K7_DESHA</name>
<dbReference type="PROSITE" id="PS50110">
    <property type="entry name" value="RESPONSE_REGULATORY"/>
    <property type="match status" value="1"/>
</dbReference>
<dbReference type="InterPro" id="IPR011006">
    <property type="entry name" value="CheY-like_superfamily"/>
</dbReference>
<evidence type="ECO:0000256" key="5">
    <source>
        <dbReference type="ARBA" id="ARBA00023163"/>
    </source>
</evidence>
<comment type="function">
    <text evidence="6">May play the central regulatory role in sporulation. It may be an element of the effector pathway responsible for the activation of sporulation genes in response to nutritional stress. Spo0A may act in concert with spo0H (a sigma factor) to control the expression of some genes that are critical to the sporulation process.</text>
</comment>
<dbReference type="InterPro" id="IPR000792">
    <property type="entry name" value="Tscrpt_reg_LuxR_C"/>
</dbReference>
<reference evidence="10" key="1">
    <citation type="submission" date="2014-07" db="EMBL/GenBank/DDBJ databases">
        <authorList>
            <person name="Hornung V.Bastian."/>
        </authorList>
    </citation>
    <scope>NUCLEOTIDE SEQUENCE</scope>
    <source>
        <strain evidence="10">PCE-S</strain>
    </source>
</reference>
<feature type="domain" description="Response regulatory" evidence="9">
    <location>
        <begin position="6"/>
        <end position="121"/>
    </location>
</feature>
<dbReference type="CDD" id="cd06170">
    <property type="entry name" value="LuxR_C_like"/>
    <property type="match status" value="1"/>
</dbReference>
<evidence type="ECO:0000256" key="7">
    <source>
        <dbReference type="PROSITE-ProRule" id="PRU00169"/>
    </source>
</evidence>
<keyword evidence="5" id="KW-0804">Transcription</keyword>
<dbReference type="PROSITE" id="PS00622">
    <property type="entry name" value="HTH_LUXR_1"/>
    <property type="match status" value="1"/>
</dbReference>
<dbReference type="PRINTS" id="PR00038">
    <property type="entry name" value="HTHLUXR"/>
</dbReference>
<dbReference type="InterPro" id="IPR001789">
    <property type="entry name" value="Sig_transdc_resp-reg_receiver"/>
</dbReference>
<dbReference type="PROSITE" id="PS50043">
    <property type="entry name" value="HTH_LUXR_2"/>
    <property type="match status" value="1"/>
</dbReference>
<dbReference type="SMART" id="SM00448">
    <property type="entry name" value="REC"/>
    <property type="match status" value="1"/>
</dbReference>
<dbReference type="PANTHER" id="PTHR43214:SF41">
    <property type="entry name" value="NITRATE_NITRITE RESPONSE REGULATOR PROTEIN NARP"/>
    <property type="match status" value="1"/>
</dbReference>
<dbReference type="PANTHER" id="PTHR43214">
    <property type="entry name" value="TWO-COMPONENT RESPONSE REGULATOR"/>
    <property type="match status" value="1"/>
</dbReference>
<dbReference type="RefSeq" id="WP_208926370.1">
    <property type="nucleotide sequence ID" value="NZ_LK996017.1"/>
</dbReference>
<feature type="domain" description="HTH luxR-type" evidence="8">
    <location>
        <begin position="146"/>
        <end position="211"/>
    </location>
</feature>
<evidence type="ECO:0000313" key="10">
    <source>
        <dbReference type="EMBL" id="CDX04352.1"/>
    </source>
</evidence>
<dbReference type="Gene3D" id="3.40.50.2300">
    <property type="match status" value="1"/>
</dbReference>
<keyword evidence="2 7" id="KW-0597">Phosphoprotein</keyword>
<evidence type="ECO:0000256" key="6">
    <source>
        <dbReference type="ARBA" id="ARBA00024867"/>
    </source>
</evidence>
<protein>
    <recommendedName>
        <fullName evidence="1">Stage 0 sporulation protein A homolog</fullName>
    </recommendedName>
</protein>
<dbReference type="SUPFAM" id="SSF52172">
    <property type="entry name" value="CheY-like"/>
    <property type="match status" value="1"/>
</dbReference>
<keyword evidence="3" id="KW-0805">Transcription regulation</keyword>
<dbReference type="SUPFAM" id="SSF46894">
    <property type="entry name" value="C-terminal effector domain of the bipartite response regulators"/>
    <property type="match status" value="1"/>
</dbReference>
<dbReference type="SMART" id="SM00421">
    <property type="entry name" value="HTH_LUXR"/>
    <property type="match status" value="1"/>
</dbReference>
<dbReference type="GO" id="GO:0000160">
    <property type="term" value="P:phosphorelay signal transduction system"/>
    <property type="evidence" value="ECO:0007669"/>
    <property type="project" value="InterPro"/>
</dbReference>
<gene>
    <name evidence="10" type="ORF">DPCES_4466</name>
</gene>
<evidence type="ECO:0000256" key="1">
    <source>
        <dbReference type="ARBA" id="ARBA00018672"/>
    </source>
</evidence>
<feature type="modified residue" description="4-aspartylphosphate" evidence="7">
    <location>
        <position position="57"/>
    </location>
</feature>
<dbReference type="AlphaFoldDB" id="A0A098B7K7"/>
<sequence length="215" mass="23919">MTRQIRLFLVDDHSVLRSGLKMILNSQKGMVVIGEADSGSAAIAKIKEINPDIILLDISMPDMSGLQALEKLSKVSSAKILMLTMHADEKYLQEALKSGASGYVLKQAADTELLQAIRDVARGEIYLDSSLAQNLVKSMYSPRKDNNRSASNLTEREKEVLRYIALGYTNKEIGESLSVSVKTVETHKARIMEKIQCHKRSDLVRYAIEQGYIST</sequence>
<evidence type="ECO:0000256" key="4">
    <source>
        <dbReference type="ARBA" id="ARBA00023125"/>
    </source>
</evidence>
<dbReference type="PATRIC" id="fig|49338.4.peg.4805"/>
<dbReference type="InterPro" id="IPR058245">
    <property type="entry name" value="NreC/VraR/RcsB-like_REC"/>
</dbReference>
<evidence type="ECO:0000259" key="9">
    <source>
        <dbReference type="PROSITE" id="PS50110"/>
    </source>
</evidence>
<dbReference type="InterPro" id="IPR039420">
    <property type="entry name" value="WalR-like"/>
</dbReference>